<name>A0ABP7M375_9GAMM</name>
<gene>
    <name evidence="2" type="ORF">GCM10022277_03850</name>
</gene>
<keyword evidence="3" id="KW-1185">Reference proteome</keyword>
<dbReference type="PANTHER" id="PTHR35791">
    <property type="entry name" value="UPF0754 MEMBRANE PROTEIN YHEB"/>
    <property type="match status" value="1"/>
</dbReference>
<feature type="transmembrane region" description="Helical" evidence="1">
    <location>
        <begin position="213"/>
        <end position="235"/>
    </location>
</feature>
<feature type="transmembrane region" description="Helical" evidence="1">
    <location>
        <begin position="382"/>
        <end position="404"/>
    </location>
</feature>
<sequence length="406" mass="46585">MQEVLFNPEIWKYLSIPLIAGLVGWSTNWLAIQLTFYPVEFQGYKKPFFGWQGIVPRSYKKMASICVDTTMSKLGTLSDIIQSLEPKALIDRMIHVFLPQVETMVDDIMRKEKPVLWENLPKVAKNKVYNHIKGELPKRIDSIINDFQKDADQLINLKHMVITELGKDKKLLNRIFLESGNAEFKFIVNSGLYFGLAFGFIQMLIWYFLPAWWILPLFGLLVGYVTNWIALNIVFRPLRPIKIGKFEIQGIFLKRQKEVSRAWCDIVAHELLTVENFTKTLMEGPDSHKTKALVDKHIRTLLDESVALRTLAQVTMGPTGYANLKDNITDIAFEYSKQPFIDKKFNESRATLVADMIRERMEALSPEEFQGVLRPAFQEDEWMLILAGGILGLLAGFGQLVFIFGG</sequence>
<accession>A0ABP7M375</accession>
<evidence type="ECO:0000313" key="3">
    <source>
        <dbReference type="Proteomes" id="UP001501565"/>
    </source>
</evidence>
<dbReference type="PANTHER" id="PTHR35791:SF1">
    <property type="entry name" value="UPF0754 MEMBRANE PROTEIN YHEB"/>
    <property type="match status" value="1"/>
</dbReference>
<reference evidence="3" key="1">
    <citation type="journal article" date="2019" name="Int. J. Syst. Evol. Microbiol.">
        <title>The Global Catalogue of Microorganisms (GCM) 10K type strain sequencing project: providing services to taxonomists for standard genome sequencing and annotation.</title>
        <authorList>
            <consortium name="The Broad Institute Genomics Platform"/>
            <consortium name="The Broad Institute Genome Sequencing Center for Infectious Disease"/>
            <person name="Wu L."/>
            <person name="Ma J."/>
        </authorList>
    </citation>
    <scope>NUCLEOTIDE SEQUENCE [LARGE SCALE GENOMIC DNA]</scope>
    <source>
        <strain evidence="3">JCM 17551</strain>
    </source>
</reference>
<protein>
    <submittedName>
        <fullName evidence="2">DUF445 family protein</fullName>
    </submittedName>
</protein>
<keyword evidence="1" id="KW-0812">Transmembrane</keyword>
<keyword evidence="1" id="KW-0472">Membrane</keyword>
<feature type="transmembrane region" description="Helical" evidence="1">
    <location>
        <begin position="14"/>
        <end position="37"/>
    </location>
</feature>
<comment type="caution">
    <text evidence="2">The sequence shown here is derived from an EMBL/GenBank/DDBJ whole genome shotgun (WGS) entry which is preliminary data.</text>
</comment>
<feature type="transmembrane region" description="Helical" evidence="1">
    <location>
        <begin position="186"/>
        <end position="207"/>
    </location>
</feature>
<organism evidence="2 3">
    <name type="scientific">Litoribacillus peritrichatus</name>
    <dbReference type="NCBI Taxonomy" id="718191"/>
    <lineage>
        <taxon>Bacteria</taxon>
        <taxon>Pseudomonadati</taxon>
        <taxon>Pseudomonadota</taxon>
        <taxon>Gammaproteobacteria</taxon>
        <taxon>Oceanospirillales</taxon>
        <taxon>Oceanospirillaceae</taxon>
        <taxon>Litoribacillus</taxon>
    </lineage>
</organism>
<dbReference type="RefSeq" id="WP_344794921.1">
    <property type="nucleotide sequence ID" value="NZ_BAABBN010000004.1"/>
</dbReference>
<dbReference type="EMBL" id="BAABBN010000004">
    <property type="protein sequence ID" value="GAA3912348.1"/>
    <property type="molecule type" value="Genomic_DNA"/>
</dbReference>
<dbReference type="Proteomes" id="UP001501565">
    <property type="component" value="Unassembled WGS sequence"/>
</dbReference>
<evidence type="ECO:0000256" key="1">
    <source>
        <dbReference type="SAM" id="Phobius"/>
    </source>
</evidence>
<evidence type="ECO:0000313" key="2">
    <source>
        <dbReference type="EMBL" id="GAA3912348.1"/>
    </source>
</evidence>
<keyword evidence="1" id="KW-1133">Transmembrane helix</keyword>
<proteinExistence type="predicted"/>